<gene>
    <name evidence="1" type="ORF">AaE_008439</name>
</gene>
<comment type="caution">
    <text evidence="1">The sequence shown here is derived from an EMBL/GenBank/DDBJ whole genome shotgun (WGS) entry which is preliminary data.</text>
</comment>
<dbReference type="VEuPathDB" id="FungiDB:H257_11468"/>
<accession>A0A6A5AAR9</accession>
<name>A0A6A5AAR9_APHAT</name>
<organism evidence="1 2">
    <name type="scientific">Aphanomyces astaci</name>
    <name type="common">Crayfish plague agent</name>
    <dbReference type="NCBI Taxonomy" id="112090"/>
    <lineage>
        <taxon>Eukaryota</taxon>
        <taxon>Sar</taxon>
        <taxon>Stramenopiles</taxon>
        <taxon>Oomycota</taxon>
        <taxon>Saprolegniomycetes</taxon>
        <taxon>Saprolegniales</taxon>
        <taxon>Verrucalvaceae</taxon>
        <taxon>Aphanomyces</taxon>
    </lineage>
</organism>
<dbReference type="AlphaFoldDB" id="A0A6A5AAR9"/>
<proteinExistence type="predicted"/>
<dbReference type="Proteomes" id="UP000469452">
    <property type="component" value="Unassembled WGS sequence"/>
</dbReference>
<protein>
    <submittedName>
        <fullName evidence="1">Uncharacterized protein</fullName>
    </submittedName>
</protein>
<evidence type="ECO:0000313" key="2">
    <source>
        <dbReference type="Proteomes" id="UP000469452"/>
    </source>
</evidence>
<evidence type="ECO:0000313" key="1">
    <source>
        <dbReference type="EMBL" id="KAF0744929.1"/>
    </source>
</evidence>
<dbReference type="EMBL" id="VJMI01014266">
    <property type="protein sequence ID" value="KAF0744929.1"/>
    <property type="molecule type" value="Genomic_DNA"/>
</dbReference>
<dbReference type="PANTHER" id="PTHR31827">
    <property type="entry name" value="EMB|CAB89363.1"/>
    <property type="match status" value="1"/>
</dbReference>
<dbReference type="PANTHER" id="PTHR31827:SF1">
    <property type="entry name" value="EMB|CAB89363.1"/>
    <property type="match status" value="1"/>
</dbReference>
<reference evidence="1 2" key="1">
    <citation type="submission" date="2019-06" db="EMBL/GenBank/DDBJ databases">
        <title>Genomics analysis of Aphanomyces spp. identifies a new class of oomycete effector associated with host adaptation.</title>
        <authorList>
            <person name="Gaulin E."/>
        </authorList>
    </citation>
    <scope>NUCLEOTIDE SEQUENCE [LARGE SCALE GENOMIC DNA]</scope>
    <source>
        <strain evidence="1 2">E</strain>
    </source>
</reference>
<sequence length="312" mass="35193">MDRRLVFAPAGCDESMYLDADCLLSPPQSPPPSILHELAFQDKLDTSLQWHTLDDLKLDVIVNVNLDSIHLVPSHPVSLPSPEESSWITIQHALPSTPPPTDATLVQYPQQNCQFARCQHPAKVVHGYGFYCNRHVVSIPCGFPRCRDKANIASNMCLKHADKLDAAELSPRSQSTRTCRTDGCFKVRQGRGHCTAHEKLLIAMGKLQCKQRDNMTIAFTMCCFPECTKHAQRNRFCCKHGKELHVQAQAMVDRGTSTHSFDEILTAIHKTLRRCQYDKCEKNARYNQLCTTHYHLKHGRPSQSPHIVAADT</sequence>